<dbReference type="Proteomes" id="UP000693672">
    <property type="component" value="Unassembled WGS sequence"/>
</dbReference>
<accession>A0A916K9Z3</accession>
<reference evidence="2" key="1">
    <citation type="submission" date="2021-06" db="EMBL/GenBank/DDBJ databases">
        <authorList>
            <person name="Criscuolo A."/>
        </authorList>
    </citation>
    <scope>NUCLEOTIDE SEQUENCE</scope>
    <source>
        <strain evidence="2">CIP111600</strain>
    </source>
</reference>
<dbReference type="RefSeq" id="WP_218095833.1">
    <property type="nucleotide sequence ID" value="NZ_CAJVAS010000055.1"/>
</dbReference>
<protein>
    <recommendedName>
        <fullName evidence="4">DUF2269 family protein</fullName>
    </recommendedName>
</protein>
<evidence type="ECO:0008006" key="4">
    <source>
        <dbReference type="Google" id="ProtNLM"/>
    </source>
</evidence>
<feature type="transmembrane region" description="Helical" evidence="1">
    <location>
        <begin position="48"/>
        <end position="69"/>
    </location>
</feature>
<feature type="transmembrane region" description="Helical" evidence="1">
    <location>
        <begin position="75"/>
        <end position="95"/>
    </location>
</feature>
<dbReference type="Pfam" id="PF10027">
    <property type="entry name" value="DUF2269"/>
    <property type="match status" value="1"/>
</dbReference>
<sequence>MYTYLLFIHILSAVTAIVAIMGTPLIMSGVRTTGQAKFGLALQDKLAILPKIGGTLLILSGLGLGFLQTYLFREMWYVVSIALFFVILIIVAVMLPSGMRKQLVLLQQTQGESLPDTYRQSRRRSAWLEGIANLAVFISIILMVFKPF</sequence>
<organism evidence="2 3">
    <name type="scientific">Paenibacillus solanacearum</name>
    <dbReference type="NCBI Taxonomy" id="2048548"/>
    <lineage>
        <taxon>Bacteria</taxon>
        <taxon>Bacillati</taxon>
        <taxon>Bacillota</taxon>
        <taxon>Bacilli</taxon>
        <taxon>Bacillales</taxon>
        <taxon>Paenibacillaceae</taxon>
        <taxon>Paenibacillus</taxon>
    </lineage>
</organism>
<name>A0A916K9Z3_9BACL</name>
<evidence type="ECO:0000313" key="2">
    <source>
        <dbReference type="EMBL" id="CAG7650779.1"/>
    </source>
</evidence>
<keyword evidence="1" id="KW-0472">Membrane</keyword>
<evidence type="ECO:0000313" key="3">
    <source>
        <dbReference type="Proteomes" id="UP000693672"/>
    </source>
</evidence>
<keyword evidence="1" id="KW-0812">Transmembrane</keyword>
<feature type="transmembrane region" description="Helical" evidence="1">
    <location>
        <begin position="6"/>
        <end position="27"/>
    </location>
</feature>
<feature type="transmembrane region" description="Helical" evidence="1">
    <location>
        <begin position="126"/>
        <end position="145"/>
    </location>
</feature>
<dbReference type="EMBL" id="CAJVAS010000055">
    <property type="protein sequence ID" value="CAG7650779.1"/>
    <property type="molecule type" value="Genomic_DNA"/>
</dbReference>
<keyword evidence="3" id="KW-1185">Reference proteome</keyword>
<comment type="caution">
    <text evidence="2">The sequence shown here is derived from an EMBL/GenBank/DDBJ whole genome shotgun (WGS) entry which is preliminary data.</text>
</comment>
<keyword evidence="1" id="KW-1133">Transmembrane helix</keyword>
<dbReference type="AlphaFoldDB" id="A0A916K9Z3"/>
<gene>
    <name evidence="2" type="ORF">PAESOLCIP111_06174</name>
</gene>
<evidence type="ECO:0000256" key="1">
    <source>
        <dbReference type="SAM" id="Phobius"/>
    </source>
</evidence>
<dbReference type="InterPro" id="IPR018729">
    <property type="entry name" value="DUF2269_transmembrane"/>
</dbReference>
<proteinExistence type="predicted"/>